<evidence type="ECO:0000259" key="2">
    <source>
        <dbReference type="Pfam" id="PF12927"/>
    </source>
</evidence>
<feature type="compositionally biased region" description="Acidic residues" evidence="1">
    <location>
        <begin position="371"/>
        <end position="394"/>
    </location>
</feature>
<feature type="compositionally biased region" description="Polar residues" evidence="1">
    <location>
        <begin position="674"/>
        <end position="686"/>
    </location>
</feature>
<feature type="compositionally biased region" description="Basic and acidic residues" evidence="1">
    <location>
        <begin position="176"/>
        <end position="185"/>
    </location>
</feature>
<feature type="compositionally biased region" description="Polar residues" evidence="1">
    <location>
        <begin position="203"/>
        <end position="213"/>
    </location>
</feature>
<sequence>MSTTPNSSVRPIRFPRPALPSSKEHGRIATSSEPNDNLPLGWSLNEKDEILNEEGLVMMDIQEELPPEQPVHSTKSSSTYPLAGSSSTTSCGTVSRPKTDESTGTNSNQLPPHISQILDQLELEEELEELKNKAAEEATQLDDGPSAEEFITPGELGQEVETALNLAKTNRQSSSSKEEKEDLKSWGKTGLDGLKNIFQTRLSLSVPSTSQKVEQPADHHPTACLDDPPHPPSILCGSRTDKPTSQDDPGSSKPPQKKSVTFAPETYLNSPKSPSAVSPVAPRLSPGIVLSDVVERPPVQPIPTISIPSTKQPKPNKSDVNGKNAYLNPRLASLLPRSLQNGSGSNSKQVDQNTASQHEQEDGESSGLDQYDLEDSDELDDGSSTWSEDEDDAEGSSSWPPEDLDIQTALDLRQAALEYHTKRQGLGLGRGTGPLGGDQAPGSDDESEWVPLDTRVQAPGVPRTSNGQSRFKTGRPLPPFDGANPECLGDEKVVNGKLYGALPIIEGPAPSMGAAVHQIPGRPEDFTELDDELTAEELELLKSRLEVLGMDEEKRMAAEKAGSELMAWMEKARTGQVKLEDDPQTHLESDASLDLPNILNLSQQPSLVEVPFRNEGPPEVKTAPKSSILKSRSGITNNPSHVSNALSHSAALSESESSHSKFTPQPADRAEQPSFGTNFSDPSSTDAALDPTTPAPKKLSRFKASKIGLNA</sequence>
<comment type="caution">
    <text evidence="3">The sequence shown here is derived from an EMBL/GenBank/DDBJ whole genome shotgun (WGS) entry which is preliminary data.</text>
</comment>
<name>A0A2N5W1U4_9BASI</name>
<feature type="compositionally biased region" description="Low complexity" evidence="1">
    <location>
        <begin position="640"/>
        <end position="655"/>
    </location>
</feature>
<evidence type="ECO:0000313" key="3">
    <source>
        <dbReference type="EMBL" id="PLW56187.1"/>
    </source>
</evidence>
<protein>
    <recommendedName>
        <fullName evidence="2">DUF3835 domain-containing protein</fullName>
    </recommendedName>
</protein>
<proteinExistence type="predicted"/>
<evidence type="ECO:0000256" key="1">
    <source>
        <dbReference type="SAM" id="MobiDB-lite"/>
    </source>
</evidence>
<reference evidence="3 4" key="1">
    <citation type="submission" date="2017-11" db="EMBL/GenBank/DDBJ databases">
        <title>De novo assembly and phasing of dikaryotic genomes from two isolates of Puccinia coronata f. sp. avenae, the causal agent of oat crown rust.</title>
        <authorList>
            <person name="Miller M.E."/>
            <person name="Zhang Y."/>
            <person name="Omidvar V."/>
            <person name="Sperschneider J."/>
            <person name="Schwessinger B."/>
            <person name="Raley C."/>
            <person name="Palmer J.M."/>
            <person name="Garnica D."/>
            <person name="Upadhyaya N."/>
            <person name="Rathjen J."/>
            <person name="Taylor J.M."/>
            <person name="Park R.F."/>
            <person name="Dodds P.N."/>
            <person name="Hirsch C.D."/>
            <person name="Kianian S.F."/>
            <person name="Figueroa M."/>
        </authorList>
    </citation>
    <scope>NUCLEOTIDE SEQUENCE [LARGE SCALE GENOMIC DNA]</scope>
    <source>
        <strain evidence="3">12NC29</strain>
    </source>
</reference>
<dbReference type="Proteomes" id="UP000235388">
    <property type="component" value="Unassembled WGS sequence"/>
</dbReference>
<feature type="compositionally biased region" description="Polar residues" evidence="1">
    <location>
        <begin position="306"/>
        <end position="321"/>
    </location>
</feature>
<feature type="region of interest" description="Disordered" evidence="1">
    <location>
        <begin position="575"/>
        <end position="711"/>
    </location>
</feature>
<dbReference type="InterPro" id="IPR024325">
    <property type="entry name" value="DUF3835"/>
</dbReference>
<feature type="compositionally biased region" description="Low complexity" evidence="1">
    <location>
        <begin position="270"/>
        <end position="286"/>
    </location>
</feature>
<keyword evidence="4" id="KW-1185">Reference proteome</keyword>
<dbReference type="EMBL" id="PGCJ01000023">
    <property type="protein sequence ID" value="PLW56187.1"/>
    <property type="molecule type" value="Genomic_DNA"/>
</dbReference>
<dbReference type="OrthoDB" id="2505177at2759"/>
<dbReference type="Pfam" id="PF12927">
    <property type="entry name" value="DUF3835"/>
    <property type="match status" value="2"/>
</dbReference>
<organism evidence="3 4">
    <name type="scientific">Puccinia coronata f. sp. avenae</name>
    <dbReference type="NCBI Taxonomy" id="200324"/>
    <lineage>
        <taxon>Eukaryota</taxon>
        <taxon>Fungi</taxon>
        <taxon>Dikarya</taxon>
        <taxon>Basidiomycota</taxon>
        <taxon>Pucciniomycotina</taxon>
        <taxon>Pucciniomycetes</taxon>
        <taxon>Pucciniales</taxon>
        <taxon>Pucciniaceae</taxon>
        <taxon>Puccinia</taxon>
    </lineage>
</organism>
<feature type="region of interest" description="Disordered" evidence="1">
    <location>
        <begin position="203"/>
        <end position="410"/>
    </location>
</feature>
<dbReference type="STRING" id="200324.A0A2N5W1U4"/>
<dbReference type="AlphaFoldDB" id="A0A2N5W1U4"/>
<feature type="compositionally biased region" description="Low complexity" evidence="1">
    <location>
        <begin position="84"/>
        <end position="95"/>
    </location>
</feature>
<accession>A0A2N5W1U4</accession>
<evidence type="ECO:0000313" key="4">
    <source>
        <dbReference type="Proteomes" id="UP000235388"/>
    </source>
</evidence>
<feature type="region of interest" description="Disordered" evidence="1">
    <location>
        <begin position="422"/>
        <end position="485"/>
    </location>
</feature>
<feature type="region of interest" description="Disordered" evidence="1">
    <location>
        <begin position="59"/>
        <end position="191"/>
    </location>
</feature>
<feature type="compositionally biased region" description="Polar residues" evidence="1">
    <location>
        <begin position="624"/>
        <end position="639"/>
    </location>
</feature>
<feature type="region of interest" description="Disordered" evidence="1">
    <location>
        <begin position="1"/>
        <end position="42"/>
    </location>
</feature>
<feature type="compositionally biased region" description="Polar residues" evidence="1">
    <location>
        <begin position="71"/>
        <end position="80"/>
    </location>
</feature>
<feature type="compositionally biased region" description="Basic and acidic residues" evidence="1">
    <location>
        <begin position="575"/>
        <end position="589"/>
    </location>
</feature>
<feature type="compositionally biased region" description="Gly residues" evidence="1">
    <location>
        <begin position="426"/>
        <end position="436"/>
    </location>
</feature>
<gene>
    <name evidence="3" type="ORF">PCANC_01996</name>
</gene>
<feature type="domain" description="DUF3835" evidence="2">
    <location>
        <begin position="399"/>
        <end position="475"/>
    </location>
</feature>
<feature type="domain" description="DUF3835" evidence="2">
    <location>
        <begin position="682"/>
        <end position="706"/>
    </location>
</feature>
<feature type="compositionally biased region" description="Polar residues" evidence="1">
    <location>
        <begin position="338"/>
        <end position="357"/>
    </location>
</feature>